<proteinExistence type="predicted"/>
<evidence type="ECO:0000313" key="2">
    <source>
        <dbReference type="Proteomes" id="UP001569200"/>
    </source>
</evidence>
<name>A0ABV4M0Z5_VIBSP</name>
<keyword evidence="1" id="KW-0547">Nucleotide-binding</keyword>
<evidence type="ECO:0000313" key="1">
    <source>
        <dbReference type="EMBL" id="MEZ8183981.1"/>
    </source>
</evidence>
<comment type="caution">
    <text evidence="1">The sequence shown here is derived from an EMBL/GenBank/DDBJ whole genome shotgun (WGS) entry which is preliminary data.</text>
</comment>
<protein>
    <submittedName>
        <fullName evidence="1">ATP-binding protein</fullName>
    </submittedName>
</protein>
<gene>
    <name evidence="1" type="ORF">ACED33_25265</name>
</gene>
<keyword evidence="2" id="KW-1185">Reference proteome</keyword>
<dbReference type="RefSeq" id="WP_241810840.1">
    <property type="nucleotide sequence ID" value="NZ_JAOXHO010000005.1"/>
</dbReference>
<sequence>MSKSKNTISMDDIIEVVNPEQNLCVDEKDQVYVLVRKGASTEAINIKSKKFKSVLRKIARDLGARLKAADIDEIIEELESMVWDYEKAPITIEIRNALSKDKASVLIDLCNDKGEIINLSAGNVEVLSKPNAKTKSVVFSRPKDMKPMVTPEFTSIKSGITRLKPFINTDPNTFLQLVAYMTYILAHPKECGVPYPILLIQGEKGSGKSFFSNSVTRTLLDPSSLDGLRMPRREQDFAIQVNSMFLGVYDNLRKLTKDQSDMLCTTATKGNIASRTLYSDDGLTSLLLHAPLLLNGIHNFVTESDLASRCFKVALVPMEEDKRKPEGLLKQELEAALPEIFGSLLTLASKTLVEEESAKVKYPARMMDFAKWLAAIEKVLGLGEGKLQKAYKLNVRNIMASGTEDDSLTVAMQKLIKSAANDKIWKATPSRLLETLQHHENPMYLPRGAAALTSKLKAQESSLNANGIYFKIGRDTERYVMVSGKPLAA</sequence>
<dbReference type="EMBL" id="JBGOOW010000074">
    <property type="protein sequence ID" value="MEZ8183981.1"/>
    <property type="molecule type" value="Genomic_DNA"/>
</dbReference>
<reference evidence="1 2" key="1">
    <citation type="submission" date="2024-06" db="EMBL/GenBank/DDBJ databases">
        <authorList>
            <person name="Steensen K."/>
            <person name="Seneca J."/>
            <person name="Bartlau N."/>
            <person name="Yu A.X."/>
            <person name="Polz M.F."/>
        </authorList>
    </citation>
    <scope>NUCLEOTIDE SEQUENCE [LARGE SCALE GENOMIC DNA]</scope>
    <source>
        <strain evidence="1 2">1F145</strain>
    </source>
</reference>
<keyword evidence="1" id="KW-0067">ATP-binding</keyword>
<organism evidence="1 2">
    <name type="scientific">Vibrio splendidus</name>
    <dbReference type="NCBI Taxonomy" id="29497"/>
    <lineage>
        <taxon>Bacteria</taxon>
        <taxon>Pseudomonadati</taxon>
        <taxon>Pseudomonadota</taxon>
        <taxon>Gammaproteobacteria</taxon>
        <taxon>Vibrionales</taxon>
        <taxon>Vibrionaceae</taxon>
        <taxon>Vibrio</taxon>
    </lineage>
</organism>
<accession>A0ABV4M0Z5</accession>
<dbReference type="GO" id="GO:0005524">
    <property type="term" value="F:ATP binding"/>
    <property type="evidence" value="ECO:0007669"/>
    <property type="project" value="UniProtKB-KW"/>
</dbReference>
<dbReference type="Proteomes" id="UP001569200">
    <property type="component" value="Unassembled WGS sequence"/>
</dbReference>